<organism evidence="2 3">
    <name type="scientific">Rattus norvegicus</name>
    <name type="common">Rat</name>
    <dbReference type="NCBI Taxonomy" id="10116"/>
    <lineage>
        <taxon>Eukaryota</taxon>
        <taxon>Metazoa</taxon>
        <taxon>Chordata</taxon>
        <taxon>Craniata</taxon>
        <taxon>Vertebrata</taxon>
        <taxon>Euteleostomi</taxon>
        <taxon>Mammalia</taxon>
        <taxon>Eutheria</taxon>
        <taxon>Euarchontoglires</taxon>
        <taxon>Glires</taxon>
        <taxon>Rodentia</taxon>
        <taxon>Myomorpha</taxon>
        <taxon>Muroidea</taxon>
        <taxon>Muridae</taxon>
        <taxon>Murinae</taxon>
        <taxon>Rattus</taxon>
    </lineage>
</organism>
<proteinExistence type="predicted"/>
<gene>
    <name evidence="2" type="ORF">rCG_34308</name>
</gene>
<feature type="region of interest" description="Disordered" evidence="1">
    <location>
        <begin position="40"/>
        <end position="103"/>
    </location>
</feature>
<protein>
    <submittedName>
        <fullName evidence="2">RCG34308</fullName>
    </submittedName>
</protein>
<name>A6HJU2_RAT</name>
<evidence type="ECO:0000313" key="2">
    <source>
        <dbReference type="EMBL" id="EDM06311.1"/>
    </source>
</evidence>
<evidence type="ECO:0000313" key="3">
    <source>
        <dbReference type="Proteomes" id="UP000234681"/>
    </source>
</evidence>
<accession>A6HJU2</accession>
<dbReference type="EMBL" id="CH473948">
    <property type="protein sequence ID" value="EDM06311.1"/>
    <property type="molecule type" value="Genomic_DNA"/>
</dbReference>
<sequence length="103" mass="11885">MAPFCESSQHSFVSSYAGCRRCDRQLWAWKSSDILGVPERKTSSSKYIPGSSAAQLRRRYQDSITHSSWENNTEPQAGRRRSTRTSDHRCPPSLDVREWKGHR</sequence>
<feature type="compositionally biased region" description="Polar residues" evidence="1">
    <location>
        <begin position="62"/>
        <end position="75"/>
    </location>
</feature>
<dbReference type="AlphaFoldDB" id="A6HJU2"/>
<feature type="compositionally biased region" description="Basic and acidic residues" evidence="1">
    <location>
        <begin position="84"/>
        <end position="103"/>
    </location>
</feature>
<dbReference type="Proteomes" id="UP000234681">
    <property type="component" value="Chromosome 10"/>
</dbReference>
<evidence type="ECO:0000256" key="1">
    <source>
        <dbReference type="SAM" id="MobiDB-lite"/>
    </source>
</evidence>
<reference evidence="2 3" key="1">
    <citation type="submission" date="2005-07" db="EMBL/GenBank/DDBJ databases">
        <authorList>
            <person name="Mural R.J."/>
            <person name="Li P.W."/>
            <person name="Adams M.D."/>
            <person name="Amanatides P.G."/>
            <person name="Baden-Tillson H."/>
            <person name="Barnstead M."/>
            <person name="Chin S.H."/>
            <person name="Dew I."/>
            <person name="Evans C.A."/>
            <person name="Ferriera S."/>
            <person name="Flanigan M."/>
            <person name="Fosler C."/>
            <person name="Glodek A."/>
            <person name="Gu Z."/>
            <person name="Holt R.A."/>
            <person name="Jennings D."/>
            <person name="Kraft C.L."/>
            <person name="Lu F."/>
            <person name="Nguyen T."/>
            <person name="Nusskern D.R."/>
            <person name="Pfannkoch C.M."/>
            <person name="Sitter C."/>
            <person name="Sutton G.G."/>
            <person name="Venter J.C."/>
            <person name="Wang Z."/>
            <person name="Woodage T."/>
            <person name="Zheng X.H."/>
            <person name="Zhong F."/>
        </authorList>
    </citation>
    <scope>NUCLEOTIDE SEQUENCE [LARGE SCALE GENOMIC DNA]</scope>
    <source>
        <strain>BN</strain>
        <strain evidence="3">Sprague-Dawley</strain>
    </source>
</reference>